<evidence type="ECO:0000313" key="1">
    <source>
        <dbReference type="EMBL" id="VVE06453.1"/>
    </source>
</evidence>
<reference evidence="1 2" key="1">
    <citation type="submission" date="2019-08" db="EMBL/GenBank/DDBJ databases">
        <authorList>
            <person name="Peeters C."/>
        </authorList>
    </citation>
    <scope>NUCLEOTIDE SEQUENCE [LARGE SCALE GENOMIC DNA]</scope>
    <source>
        <strain evidence="1 2">LMG 31011</strain>
    </source>
</reference>
<dbReference type="Proteomes" id="UP000366819">
    <property type="component" value="Unassembled WGS sequence"/>
</dbReference>
<evidence type="ECO:0000313" key="2">
    <source>
        <dbReference type="Proteomes" id="UP000366819"/>
    </source>
</evidence>
<proteinExistence type="predicted"/>
<dbReference type="EMBL" id="CABPSN010000003">
    <property type="protein sequence ID" value="VVE06453.1"/>
    <property type="molecule type" value="Genomic_DNA"/>
</dbReference>
<sequence>MINLNETYRGCRILIEICGQAETWAITISVNPLDGVELIEPLGSRNMKLPKSEPLDLIVRELLREIRLAIDSDIVDP</sequence>
<dbReference type="RefSeq" id="WP_150576040.1">
    <property type="nucleotide sequence ID" value="NZ_CABPSN010000003.1"/>
</dbReference>
<dbReference type="AlphaFoldDB" id="A0A5E4V3V0"/>
<accession>A0A5E4V3V0</accession>
<organism evidence="1 2">
    <name type="scientific">Pandoraea aquatica</name>
    <dbReference type="NCBI Taxonomy" id="2508290"/>
    <lineage>
        <taxon>Bacteria</taxon>
        <taxon>Pseudomonadati</taxon>
        <taxon>Pseudomonadota</taxon>
        <taxon>Betaproteobacteria</taxon>
        <taxon>Burkholderiales</taxon>
        <taxon>Burkholderiaceae</taxon>
        <taxon>Pandoraea</taxon>
    </lineage>
</organism>
<protein>
    <submittedName>
        <fullName evidence="1">Uncharacterized protein</fullName>
    </submittedName>
</protein>
<keyword evidence="2" id="KW-1185">Reference proteome</keyword>
<name>A0A5E4V3V0_9BURK</name>
<gene>
    <name evidence="1" type="ORF">PAQ31011_02419</name>
</gene>